<dbReference type="EMBL" id="DTHB01000049">
    <property type="protein sequence ID" value="HGB15070.1"/>
    <property type="molecule type" value="Genomic_DNA"/>
</dbReference>
<dbReference type="InterPro" id="IPR012336">
    <property type="entry name" value="Thioredoxin-like_fold"/>
</dbReference>
<dbReference type="NCBIfam" id="TIGR00412">
    <property type="entry name" value="redox_disulf_2"/>
    <property type="match status" value="1"/>
</dbReference>
<proteinExistence type="predicted"/>
<evidence type="ECO:0000259" key="1">
    <source>
        <dbReference type="Pfam" id="PF13192"/>
    </source>
</evidence>
<gene>
    <name evidence="2" type="ORF">ENV62_07540</name>
</gene>
<dbReference type="PANTHER" id="PTHR36450:SF1">
    <property type="entry name" value="THIOREDOXIN"/>
    <property type="match status" value="1"/>
</dbReference>
<evidence type="ECO:0000313" key="2">
    <source>
        <dbReference type="EMBL" id="HGB15070.1"/>
    </source>
</evidence>
<dbReference type="InterPro" id="IPR005243">
    <property type="entry name" value="THIRX-like_proc"/>
</dbReference>
<name>A0A7C3WIA6_9BACT</name>
<sequence>MSQEDITQISLGKFKVGITGLKEAIEEVKALQGRPEAEIAQALLEKLKPRNYIPASAQEEYKKAFLREYQKALGAKVAEERYGLTVKILGPGCPNCEALEQLVMAAVAELNLPAAVEHVRDRQEIMALGVFATPALLINDEVKAVGQIPSKEMLKKWLLEGEKP</sequence>
<feature type="domain" description="Thioredoxin-like fold" evidence="1">
    <location>
        <begin position="85"/>
        <end position="158"/>
    </location>
</feature>
<reference evidence="2" key="1">
    <citation type="journal article" date="2020" name="mSystems">
        <title>Genome- and Community-Level Interaction Insights into Carbon Utilization and Element Cycling Functions of Hydrothermarchaeota in Hydrothermal Sediment.</title>
        <authorList>
            <person name="Zhou Z."/>
            <person name="Liu Y."/>
            <person name="Xu W."/>
            <person name="Pan J."/>
            <person name="Luo Z.H."/>
            <person name="Li M."/>
        </authorList>
    </citation>
    <scope>NUCLEOTIDE SEQUENCE [LARGE SCALE GENOMIC DNA]</scope>
    <source>
        <strain evidence="2">SpSt-776</strain>
    </source>
</reference>
<dbReference type="InterPro" id="IPR036249">
    <property type="entry name" value="Thioredoxin-like_sf"/>
</dbReference>
<accession>A0A7C3WIA6</accession>
<dbReference type="Pfam" id="PF13192">
    <property type="entry name" value="Thioredoxin_3"/>
    <property type="match status" value="1"/>
</dbReference>
<dbReference type="Gene3D" id="3.40.30.10">
    <property type="entry name" value="Glutaredoxin"/>
    <property type="match status" value="1"/>
</dbReference>
<comment type="caution">
    <text evidence="2">The sequence shown here is derived from an EMBL/GenBank/DDBJ whole genome shotgun (WGS) entry which is preliminary data.</text>
</comment>
<dbReference type="PANTHER" id="PTHR36450">
    <property type="entry name" value="THIOREDOXIN"/>
    <property type="match status" value="1"/>
</dbReference>
<dbReference type="SUPFAM" id="SSF52833">
    <property type="entry name" value="Thioredoxin-like"/>
    <property type="match status" value="1"/>
</dbReference>
<dbReference type="AlphaFoldDB" id="A0A7C3WIA6"/>
<organism evidence="2">
    <name type="scientific">Desulfobacca acetoxidans</name>
    <dbReference type="NCBI Taxonomy" id="60893"/>
    <lineage>
        <taxon>Bacteria</taxon>
        <taxon>Pseudomonadati</taxon>
        <taxon>Thermodesulfobacteriota</taxon>
        <taxon>Desulfobaccia</taxon>
        <taxon>Desulfobaccales</taxon>
        <taxon>Desulfobaccaceae</taxon>
        <taxon>Desulfobacca</taxon>
    </lineage>
</organism>
<protein>
    <submittedName>
        <fullName evidence="2">Thioredoxin family protein</fullName>
    </submittedName>
</protein>